<evidence type="ECO:0000256" key="1">
    <source>
        <dbReference type="SAM" id="MobiDB-lite"/>
    </source>
</evidence>
<accession>A0ABQ7QG20</accession>
<reference evidence="3 4" key="1">
    <citation type="submission" date="2021-06" db="EMBL/GenBank/DDBJ databases">
        <title>A haploid diamondback moth (Plutella xylostella L.) genome assembly resolves 31 chromosomes and identifies a diamide resistance mutation.</title>
        <authorList>
            <person name="Ward C.M."/>
            <person name="Perry K.D."/>
            <person name="Baker G."/>
            <person name="Powis K."/>
            <person name="Heckel D.G."/>
            <person name="Baxter S.W."/>
        </authorList>
    </citation>
    <scope>NUCLEOTIDE SEQUENCE [LARGE SCALE GENOMIC DNA]</scope>
    <source>
        <strain evidence="3 4">LV</strain>
        <tissue evidence="3">Single pupa</tissue>
    </source>
</reference>
<comment type="caution">
    <text evidence="3">The sequence shown here is derived from an EMBL/GenBank/DDBJ whole genome shotgun (WGS) entry which is preliminary data.</text>
</comment>
<keyword evidence="4" id="KW-1185">Reference proteome</keyword>
<dbReference type="Proteomes" id="UP000823941">
    <property type="component" value="Chromosome 15"/>
</dbReference>
<feature type="compositionally biased region" description="Basic residues" evidence="1">
    <location>
        <begin position="387"/>
        <end position="397"/>
    </location>
</feature>
<feature type="compositionally biased region" description="Basic and acidic residues" evidence="1">
    <location>
        <begin position="354"/>
        <end position="381"/>
    </location>
</feature>
<dbReference type="EMBL" id="JAHIBW010000015">
    <property type="protein sequence ID" value="KAG7304119.1"/>
    <property type="molecule type" value="Genomic_DNA"/>
</dbReference>
<keyword evidence="2" id="KW-1133">Transmembrane helix</keyword>
<feature type="transmembrane region" description="Helical" evidence="2">
    <location>
        <begin position="72"/>
        <end position="93"/>
    </location>
</feature>
<proteinExistence type="predicted"/>
<protein>
    <submittedName>
        <fullName evidence="3">Uncharacterized protein</fullName>
    </submittedName>
</protein>
<evidence type="ECO:0000313" key="3">
    <source>
        <dbReference type="EMBL" id="KAG7304119.1"/>
    </source>
</evidence>
<gene>
    <name evidence="3" type="ORF">JYU34_011052</name>
</gene>
<keyword evidence="2" id="KW-0472">Membrane</keyword>
<keyword evidence="2" id="KW-0812">Transmembrane</keyword>
<evidence type="ECO:0000313" key="4">
    <source>
        <dbReference type="Proteomes" id="UP000823941"/>
    </source>
</evidence>
<organism evidence="3 4">
    <name type="scientific">Plutella xylostella</name>
    <name type="common">Diamondback moth</name>
    <name type="synonym">Plutella maculipennis</name>
    <dbReference type="NCBI Taxonomy" id="51655"/>
    <lineage>
        <taxon>Eukaryota</taxon>
        <taxon>Metazoa</taxon>
        <taxon>Ecdysozoa</taxon>
        <taxon>Arthropoda</taxon>
        <taxon>Hexapoda</taxon>
        <taxon>Insecta</taxon>
        <taxon>Pterygota</taxon>
        <taxon>Neoptera</taxon>
        <taxon>Endopterygota</taxon>
        <taxon>Lepidoptera</taxon>
        <taxon>Glossata</taxon>
        <taxon>Ditrysia</taxon>
        <taxon>Yponomeutoidea</taxon>
        <taxon>Plutellidae</taxon>
        <taxon>Plutella</taxon>
    </lineage>
</organism>
<evidence type="ECO:0000256" key="2">
    <source>
        <dbReference type="SAM" id="Phobius"/>
    </source>
</evidence>
<name>A0ABQ7QG20_PLUXY</name>
<feature type="region of interest" description="Disordered" evidence="1">
    <location>
        <begin position="335"/>
        <end position="397"/>
    </location>
</feature>
<sequence length="397" mass="44735">MKRLTVIVTSAQQLWDEKEQCTADQLECQVYGARVCVDSSSACDGVPNCGAPHIYDEDRTHCNTPSLHQGNAMTSITVAAVLATVIYIVHYWLKRCVPKVSDAYFVYTARVENGLNLESVMKSPKYVSERTDSHEHDTLFPPEDYEYVAPIPEKQTLLRKLIYILLCKCLRSHVRNNMSIEINSADQKQRYTFTELELQKISEKFQVDESVQTGASLEMAGPSVVATVTPLAVPSSSIQVSPQQSQHDIINNDSIQELKLIQMMKESRASRMEVSPASPATLNSEQQEAEMQSAFYEPPTRSVTPCVAETACTMKQSYHGKKRIRFDELRPPVITTSSSMRGASKKKPSVILETGKKSRPEQLSIIEEHSEKPNTEKDVRKFWGNIKSKKKPPPRRH</sequence>